<dbReference type="GO" id="GO:0010181">
    <property type="term" value="F:FMN binding"/>
    <property type="evidence" value="ECO:0007669"/>
    <property type="project" value="InterPro"/>
</dbReference>
<dbReference type="AlphaFoldDB" id="A0A9D2QGP7"/>
<dbReference type="InterPro" id="IPR052174">
    <property type="entry name" value="Flavoredoxin"/>
</dbReference>
<name>A0A9D2QGP7_9FIRM</name>
<dbReference type="Pfam" id="PF01613">
    <property type="entry name" value="Flavin_Reduct"/>
    <property type="match status" value="1"/>
</dbReference>
<dbReference type="PANTHER" id="PTHR43567:SF5">
    <property type="entry name" value="HYPOTHETICAL CYTOSOLIC PROTEIN"/>
    <property type="match status" value="1"/>
</dbReference>
<reference evidence="3" key="1">
    <citation type="journal article" date="2021" name="PeerJ">
        <title>Extensive microbial diversity within the chicken gut microbiome revealed by metagenomics and culture.</title>
        <authorList>
            <person name="Gilroy R."/>
            <person name="Ravi A."/>
            <person name="Getino M."/>
            <person name="Pursley I."/>
            <person name="Horton D.L."/>
            <person name="Alikhan N.F."/>
            <person name="Baker D."/>
            <person name="Gharbi K."/>
            <person name="Hall N."/>
            <person name="Watson M."/>
            <person name="Adriaenssens E.M."/>
            <person name="Foster-Nyarko E."/>
            <person name="Jarju S."/>
            <person name="Secka A."/>
            <person name="Antonio M."/>
            <person name="Oren A."/>
            <person name="Chaudhuri R.R."/>
            <person name="La Ragione R."/>
            <person name="Hildebrand F."/>
            <person name="Pallen M.J."/>
        </authorList>
    </citation>
    <scope>NUCLEOTIDE SEQUENCE</scope>
    <source>
        <strain evidence="3">ChiBcec1-1630</strain>
    </source>
</reference>
<dbReference type="InterPro" id="IPR002563">
    <property type="entry name" value="Flavin_Rdtase-like_dom"/>
</dbReference>
<dbReference type="SUPFAM" id="SSF50475">
    <property type="entry name" value="FMN-binding split barrel"/>
    <property type="match status" value="1"/>
</dbReference>
<comment type="similarity">
    <text evidence="1">Belongs to the flavoredoxin family.</text>
</comment>
<reference evidence="3" key="2">
    <citation type="submission" date="2021-04" db="EMBL/GenBank/DDBJ databases">
        <authorList>
            <person name="Gilroy R."/>
        </authorList>
    </citation>
    <scope>NUCLEOTIDE SEQUENCE</scope>
    <source>
        <strain evidence="3">ChiBcec1-1630</strain>
    </source>
</reference>
<dbReference type="EMBL" id="DWVS01000114">
    <property type="protein sequence ID" value="HJC87286.1"/>
    <property type="molecule type" value="Genomic_DNA"/>
</dbReference>
<organism evidence="3 4">
    <name type="scientific">Candidatus Eisenbergiella intestinigallinarum</name>
    <dbReference type="NCBI Taxonomy" id="2838549"/>
    <lineage>
        <taxon>Bacteria</taxon>
        <taxon>Bacillati</taxon>
        <taxon>Bacillota</taxon>
        <taxon>Clostridia</taxon>
        <taxon>Lachnospirales</taxon>
        <taxon>Lachnospiraceae</taxon>
        <taxon>Eisenbergiella</taxon>
    </lineage>
</organism>
<dbReference type="Proteomes" id="UP000823922">
    <property type="component" value="Unassembled WGS sequence"/>
</dbReference>
<evidence type="ECO:0000256" key="1">
    <source>
        <dbReference type="ARBA" id="ARBA00038054"/>
    </source>
</evidence>
<dbReference type="InterPro" id="IPR012349">
    <property type="entry name" value="Split_barrel_FMN-bd"/>
</dbReference>
<dbReference type="PANTHER" id="PTHR43567">
    <property type="entry name" value="FLAVOREDOXIN-RELATED-RELATED"/>
    <property type="match status" value="1"/>
</dbReference>
<evidence type="ECO:0000259" key="2">
    <source>
        <dbReference type="Pfam" id="PF01613"/>
    </source>
</evidence>
<sequence>MWGKIKPEELHENPFSLIGEDWMLVAASDGSRVNAMTASWGGMGILWNKKVAFVFIRPQRYTKELIDQSGKLSLSFFDEGSRKMLNYMGTVSGRDEDKIAACGLHVEMVNSAPVFQESRMAIICRKLYAQPMEEACFLDQELIAKNYPDRDYHTVYVVEIEKILVQKQ</sequence>
<dbReference type="Gene3D" id="2.30.110.10">
    <property type="entry name" value="Electron Transport, Fmn-binding Protein, Chain A"/>
    <property type="match status" value="1"/>
</dbReference>
<dbReference type="GO" id="GO:0016646">
    <property type="term" value="F:oxidoreductase activity, acting on the CH-NH group of donors, NAD or NADP as acceptor"/>
    <property type="evidence" value="ECO:0007669"/>
    <property type="project" value="UniProtKB-ARBA"/>
</dbReference>
<accession>A0A9D2QGP7</accession>
<protein>
    <submittedName>
        <fullName evidence="3">Flavin reductase family protein</fullName>
    </submittedName>
</protein>
<evidence type="ECO:0000313" key="3">
    <source>
        <dbReference type="EMBL" id="HJC87286.1"/>
    </source>
</evidence>
<comment type="caution">
    <text evidence="3">The sequence shown here is derived from an EMBL/GenBank/DDBJ whole genome shotgun (WGS) entry which is preliminary data.</text>
</comment>
<proteinExistence type="inferred from homology"/>
<gene>
    <name evidence="3" type="ORF">H9926_04640</name>
</gene>
<evidence type="ECO:0000313" key="4">
    <source>
        <dbReference type="Proteomes" id="UP000823922"/>
    </source>
</evidence>
<feature type="domain" description="Flavin reductase like" evidence="2">
    <location>
        <begin position="23"/>
        <end position="165"/>
    </location>
</feature>